<proteinExistence type="inferred from homology"/>
<feature type="signal peptide" evidence="10">
    <location>
        <begin position="1"/>
        <end position="24"/>
    </location>
</feature>
<evidence type="ECO:0000256" key="8">
    <source>
        <dbReference type="ARBA" id="ARBA00022989"/>
    </source>
</evidence>
<dbReference type="STRING" id="452637.Oter_1508"/>
<dbReference type="HOGENOM" id="CLU_2035655_0_0_0"/>
<dbReference type="Pfam" id="PF03544">
    <property type="entry name" value="TonB_C"/>
    <property type="match status" value="1"/>
</dbReference>
<protein>
    <submittedName>
        <fullName evidence="12">TonB family protein</fullName>
    </submittedName>
</protein>
<dbReference type="InterPro" id="IPR006260">
    <property type="entry name" value="TonB/TolA_C"/>
</dbReference>
<keyword evidence="3" id="KW-0813">Transport</keyword>
<keyword evidence="10" id="KW-0732">Signal</keyword>
<evidence type="ECO:0000256" key="4">
    <source>
        <dbReference type="ARBA" id="ARBA00022475"/>
    </source>
</evidence>
<evidence type="ECO:0000256" key="2">
    <source>
        <dbReference type="ARBA" id="ARBA00006555"/>
    </source>
</evidence>
<feature type="domain" description="TonB C-terminal" evidence="11">
    <location>
        <begin position="31"/>
        <end position="121"/>
    </location>
</feature>
<organism evidence="12 13">
    <name type="scientific">Opitutus terrae (strain DSM 11246 / JCM 15787 / PB90-1)</name>
    <dbReference type="NCBI Taxonomy" id="452637"/>
    <lineage>
        <taxon>Bacteria</taxon>
        <taxon>Pseudomonadati</taxon>
        <taxon>Verrucomicrobiota</taxon>
        <taxon>Opitutia</taxon>
        <taxon>Opitutales</taxon>
        <taxon>Opitutaceae</taxon>
        <taxon>Opitutus</taxon>
    </lineage>
</organism>
<evidence type="ECO:0000259" key="11">
    <source>
        <dbReference type="PROSITE" id="PS52015"/>
    </source>
</evidence>
<keyword evidence="4" id="KW-1003">Cell membrane</keyword>
<dbReference type="PANTHER" id="PTHR33446">
    <property type="entry name" value="PROTEIN TONB-RELATED"/>
    <property type="match status" value="1"/>
</dbReference>
<evidence type="ECO:0000313" key="13">
    <source>
        <dbReference type="Proteomes" id="UP000007013"/>
    </source>
</evidence>
<dbReference type="eggNOG" id="COG0810">
    <property type="taxonomic scope" value="Bacteria"/>
</dbReference>
<comment type="similarity">
    <text evidence="2">Belongs to the TonB family.</text>
</comment>
<dbReference type="NCBIfam" id="TIGR01352">
    <property type="entry name" value="tonB_Cterm"/>
    <property type="match status" value="1"/>
</dbReference>
<evidence type="ECO:0000256" key="9">
    <source>
        <dbReference type="ARBA" id="ARBA00023136"/>
    </source>
</evidence>
<dbReference type="InterPro" id="IPR037682">
    <property type="entry name" value="TonB_C"/>
</dbReference>
<evidence type="ECO:0000256" key="10">
    <source>
        <dbReference type="SAM" id="SignalP"/>
    </source>
</evidence>
<dbReference type="GO" id="GO:0005886">
    <property type="term" value="C:plasma membrane"/>
    <property type="evidence" value="ECO:0007669"/>
    <property type="project" value="UniProtKB-SubCell"/>
</dbReference>
<accession>B1ZSU8</accession>
<keyword evidence="8" id="KW-1133">Transmembrane helix</keyword>
<keyword evidence="6" id="KW-0812">Transmembrane</keyword>
<evidence type="ECO:0000256" key="1">
    <source>
        <dbReference type="ARBA" id="ARBA00004383"/>
    </source>
</evidence>
<comment type="subcellular location">
    <subcellularLocation>
        <location evidence="1">Cell inner membrane</location>
        <topology evidence="1">Single-pass membrane protein</topology>
        <orientation evidence="1">Periplasmic side</orientation>
    </subcellularLocation>
</comment>
<dbReference type="GO" id="GO:0015031">
    <property type="term" value="P:protein transport"/>
    <property type="evidence" value="ECO:0007669"/>
    <property type="project" value="UniProtKB-KW"/>
</dbReference>
<reference evidence="12 13" key="1">
    <citation type="journal article" date="2011" name="J. Bacteriol.">
        <title>Genome sequence of the verrucomicrobium Opitutus terrae PB90-1, an abundant inhabitant of rice paddy soil ecosystems.</title>
        <authorList>
            <person name="van Passel M.W."/>
            <person name="Kant R."/>
            <person name="Palva A."/>
            <person name="Copeland A."/>
            <person name="Lucas S."/>
            <person name="Lapidus A."/>
            <person name="Glavina del Rio T."/>
            <person name="Pitluck S."/>
            <person name="Goltsman E."/>
            <person name="Clum A."/>
            <person name="Sun H."/>
            <person name="Schmutz J."/>
            <person name="Larimer F.W."/>
            <person name="Land M.L."/>
            <person name="Hauser L."/>
            <person name="Kyrpides N."/>
            <person name="Mikhailova N."/>
            <person name="Richardson P.P."/>
            <person name="Janssen P.H."/>
            <person name="de Vos W.M."/>
            <person name="Smidt H."/>
        </authorList>
    </citation>
    <scope>NUCLEOTIDE SEQUENCE [LARGE SCALE GENOMIC DNA]</scope>
    <source>
        <strain evidence="13">DSM 11246 / JCM 15787 / PB90-1</strain>
    </source>
</reference>
<dbReference type="KEGG" id="ote:Oter_1508"/>
<evidence type="ECO:0000313" key="12">
    <source>
        <dbReference type="EMBL" id="ACB74792.1"/>
    </source>
</evidence>
<dbReference type="Proteomes" id="UP000007013">
    <property type="component" value="Chromosome"/>
</dbReference>
<keyword evidence="13" id="KW-1185">Reference proteome</keyword>
<dbReference type="Gene3D" id="3.30.1150.10">
    <property type="match status" value="1"/>
</dbReference>
<feature type="chain" id="PRO_5002774526" evidence="10">
    <location>
        <begin position="25"/>
        <end position="121"/>
    </location>
</feature>
<dbReference type="AlphaFoldDB" id="B1ZSU8"/>
<dbReference type="EMBL" id="CP001032">
    <property type="protein sequence ID" value="ACB74792.1"/>
    <property type="molecule type" value="Genomic_DNA"/>
</dbReference>
<keyword evidence="7" id="KW-0653">Protein transport</keyword>
<dbReference type="InterPro" id="IPR051045">
    <property type="entry name" value="TonB-dependent_transducer"/>
</dbReference>
<sequence length="121" mass="12964">MSFRKQVLPLLAVFGFMSSFATLAALAAASDYDELPVPVKSVAPTYPPEMKQEKASGIVMVKISIDENGDVVDRVVAKSTRAEFDEAALAAISKWKFKPAKKDGAAVKATVTIPIKFTAES</sequence>
<evidence type="ECO:0000256" key="7">
    <source>
        <dbReference type="ARBA" id="ARBA00022927"/>
    </source>
</evidence>
<dbReference type="PROSITE" id="PS52015">
    <property type="entry name" value="TONB_CTD"/>
    <property type="match status" value="1"/>
</dbReference>
<evidence type="ECO:0000256" key="6">
    <source>
        <dbReference type="ARBA" id="ARBA00022692"/>
    </source>
</evidence>
<keyword evidence="5" id="KW-0997">Cell inner membrane</keyword>
<evidence type="ECO:0000256" key="5">
    <source>
        <dbReference type="ARBA" id="ARBA00022519"/>
    </source>
</evidence>
<dbReference type="GO" id="GO:0055085">
    <property type="term" value="P:transmembrane transport"/>
    <property type="evidence" value="ECO:0007669"/>
    <property type="project" value="InterPro"/>
</dbReference>
<name>B1ZSU8_OPITP</name>
<dbReference type="SUPFAM" id="SSF74653">
    <property type="entry name" value="TolA/TonB C-terminal domain"/>
    <property type="match status" value="1"/>
</dbReference>
<keyword evidence="9" id="KW-0472">Membrane</keyword>
<gene>
    <name evidence="12" type="ordered locus">Oter_1508</name>
</gene>
<evidence type="ECO:0000256" key="3">
    <source>
        <dbReference type="ARBA" id="ARBA00022448"/>
    </source>
</evidence>